<evidence type="ECO:0000256" key="3">
    <source>
        <dbReference type="SAM" id="SignalP"/>
    </source>
</evidence>
<evidence type="ECO:0000256" key="2">
    <source>
        <dbReference type="PROSITE-ProRule" id="PRU00497"/>
    </source>
</evidence>
<dbReference type="GO" id="GO:0005615">
    <property type="term" value="C:extracellular space"/>
    <property type="evidence" value="ECO:0007669"/>
    <property type="project" value="TreeGrafter"/>
</dbReference>
<keyword evidence="3" id="KW-0732">Signal</keyword>
<feature type="signal peptide" evidence="3">
    <location>
        <begin position="1"/>
        <end position="17"/>
    </location>
</feature>
<dbReference type="PRINTS" id="PR00947">
    <property type="entry name" value="CUTICLE"/>
</dbReference>
<dbReference type="InterPro" id="IPR000618">
    <property type="entry name" value="Insect_cuticle"/>
</dbReference>
<evidence type="ECO:0000313" key="4">
    <source>
        <dbReference type="EnsemblMetazoa" id="AALFPA23_008381.P11310"/>
    </source>
</evidence>
<dbReference type="PANTHER" id="PTHR12236:SF76">
    <property type="entry name" value="ADULT-SPECIFIC CUTICULAR PROTEIN ACP-20-LIKE PROTEIN"/>
    <property type="match status" value="1"/>
</dbReference>
<dbReference type="InterPro" id="IPR051217">
    <property type="entry name" value="Insect_Cuticle_Struc_Prot"/>
</dbReference>
<dbReference type="GO" id="GO:0031012">
    <property type="term" value="C:extracellular matrix"/>
    <property type="evidence" value="ECO:0007669"/>
    <property type="project" value="TreeGrafter"/>
</dbReference>
<dbReference type="Proteomes" id="UP000069940">
    <property type="component" value="Unassembled WGS sequence"/>
</dbReference>
<accession>A0A182G2X6</accession>
<dbReference type="EnsemblMetazoa" id="AALFPA23_008381.R11310">
    <property type="protein sequence ID" value="AALFPA23_008381.P11310"/>
    <property type="gene ID" value="AALFPA23_008381"/>
</dbReference>
<organism evidence="4 5">
    <name type="scientific">Aedes albopictus</name>
    <name type="common">Asian tiger mosquito</name>
    <name type="synonym">Stegomyia albopicta</name>
    <dbReference type="NCBI Taxonomy" id="7160"/>
    <lineage>
        <taxon>Eukaryota</taxon>
        <taxon>Metazoa</taxon>
        <taxon>Ecdysozoa</taxon>
        <taxon>Arthropoda</taxon>
        <taxon>Hexapoda</taxon>
        <taxon>Insecta</taxon>
        <taxon>Pterygota</taxon>
        <taxon>Neoptera</taxon>
        <taxon>Endopterygota</taxon>
        <taxon>Diptera</taxon>
        <taxon>Nematocera</taxon>
        <taxon>Culicoidea</taxon>
        <taxon>Culicidae</taxon>
        <taxon>Culicinae</taxon>
        <taxon>Aedini</taxon>
        <taxon>Aedes</taxon>
        <taxon>Stegomyia</taxon>
    </lineage>
</organism>
<proteinExistence type="predicted"/>
<dbReference type="Pfam" id="PF00379">
    <property type="entry name" value="Chitin_bind_4"/>
    <property type="match status" value="1"/>
</dbReference>
<keyword evidence="5" id="KW-1185">Reference proteome</keyword>
<feature type="chain" id="PRO_5011377428" evidence="3">
    <location>
        <begin position="18"/>
        <end position="105"/>
    </location>
</feature>
<dbReference type="AlphaFoldDB" id="A0A182G2X6"/>
<dbReference type="PANTHER" id="PTHR12236">
    <property type="entry name" value="STRUCTURAL CONTITUENT OF CUTICLE"/>
    <property type="match status" value="1"/>
</dbReference>
<protein>
    <submittedName>
        <fullName evidence="4">Uncharacterized protein</fullName>
    </submittedName>
</protein>
<keyword evidence="1 2" id="KW-0193">Cuticle</keyword>
<sequence>MFKIIAIVACLVAIVVADEDEYDTRPRYKFEYGVKDGHSHDHKTQWEYRNGDVVKGQYTLDEADGTHRIVEYSSDHENGFKAHVQRSGNAYHPHGESYANIDQRS</sequence>
<dbReference type="PROSITE" id="PS51155">
    <property type="entry name" value="CHIT_BIND_RR_2"/>
    <property type="match status" value="1"/>
</dbReference>
<evidence type="ECO:0000313" key="5">
    <source>
        <dbReference type="Proteomes" id="UP000069940"/>
    </source>
</evidence>
<dbReference type="GO" id="GO:0042302">
    <property type="term" value="F:structural constituent of cuticle"/>
    <property type="evidence" value="ECO:0007669"/>
    <property type="project" value="UniProtKB-UniRule"/>
</dbReference>
<reference evidence="5" key="1">
    <citation type="journal article" date="2015" name="Proc. Natl. Acad. Sci. U.S.A.">
        <title>Genome sequence of the Asian Tiger mosquito, Aedes albopictus, reveals insights into its biology, genetics, and evolution.</title>
        <authorList>
            <person name="Chen X.G."/>
            <person name="Jiang X."/>
            <person name="Gu J."/>
            <person name="Xu M."/>
            <person name="Wu Y."/>
            <person name="Deng Y."/>
            <person name="Zhang C."/>
            <person name="Bonizzoni M."/>
            <person name="Dermauw W."/>
            <person name="Vontas J."/>
            <person name="Armbruster P."/>
            <person name="Huang X."/>
            <person name="Yang Y."/>
            <person name="Zhang H."/>
            <person name="He W."/>
            <person name="Peng H."/>
            <person name="Liu Y."/>
            <person name="Wu K."/>
            <person name="Chen J."/>
            <person name="Lirakis M."/>
            <person name="Topalis P."/>
            <person name="Van Leeuwen T."/>
            <person name="Hall A.B."/>
            <person name="Jiang X."/>
            <person name="Thorpe C."/>
            <person name="Mueller R.L."/>
            <person name="Sun C."/>
            <person name="Waterhouse R.M."/>
            <person name="Yan G."/>
            <person name="Tu Z.J."/>
            <person name="Fang X."/>
            <person name="James A.A."/>
        </authorList>
    </citation>
    <scope>NUCLEOTIDE SEQUENCE [LARGE SCALE GENOMIC DNA]</scope>
    <source>
        <strain evidence="5">Foshan</strain>
    </source>
</reference>
<evidence type="ECO:0000256" key="1">
    <source>
        <dbReference type="ARBA" id="ARBA00022460"/>
    </source>
</evidence>
<name>A0A182G2X6_AEDAL</name>
<reference evidence="4" key="2">
    <citation type="submission" date="2025-05" db="UniProtKB">
        <authorList>
            <consortium name="EnsemblMetazoa"/>
        </authorList>
    </citation>
    <scope>IDENTIFICATION</scope>
    <source>
        <strain evidence="4">Foshan</strain>
    </source>
</reference>